<dbReference type="EMBL" id="FNXT01001080">
    <property type="protein sequence ID" value="SZX71817.1"/>
    <property type="molecule type" value="Genomic_DNA"/>
</dbReference>
<dbReference type="CDD" id="cd09804">
    <property type="entry name" value="Dcp1"/>
    <property type="match status" value="1"/>
</dbReference>
<keyword evidence="3" id="KW-0963">Cytoplasm</keyword>
<dbReference type="GO" id="GO:0006397">
    <property type="term" value="P:mRNA processing"/>
    <property type="evidence" value="ECO:0007669"/>
    <property type="project" value="UniProtKB-KW"/>
</dbReference>
<feature type="compositionally biased region" description="Low complexity" evidence="5">
    <location>
        <begin position="277"/>
        <end position="314"/>
    </location>
</feature>
<feature type="compositionally biased region" description="Low complexity" evidence="5">
    <location>
        <begin position="213"/>
        <end position="270"/>
    </location>
</feature>
<comment type="similarity">
    <text evidence="2">Belongs to the DCP1 family.</text>
</comment>
<evidence type="ECO:0000256" key="1">
    <source>
        <dbReference type="ARBA" id="ARBA00004496"/>
    </source>
</evidence>
<dbReference type="GO" id="GO:0000290">
    <property type="term" value="P:deadenylation-dependent decapping of nuclear-transcribed mRNA"/>
    <property type="evidence" value="ECO:0007669"/>
    <property type="project" value="InterPro"/>
</dbReference>
<keyword evidence="7" id="KW-1185">Reference proteome</keyword>
<evidence type="ECO:0000313" key="7">
    <source>
        <dbReference type="Proteomes" id="UP000256970"/>
    </source>
</evidence>
<dbReference type="Gene3D" id="2.30.29.30">
    <property type="entry name" value="Pleckstrin-homology domain (PH domain)/Phosphotyrosine-binding domain (PTB)"/>
    <property type="match status" value="1"/>
</dbReference>
<evidence type="ECO:0000313" key="6">
    <source>
        <dbReference type="EMBL" id="SZX71817.1"/>
    </source>
</evidence>
<dbReference type="SUPFAM" id="SSF50729">
    <property type="entry name" value="PH domain-like"/>
    <property type="match status" value="1"/>
</dbReference>
<dbReference type="GO" id="GO:0031087">
    <property type="term" value="P:deadenylation-independent decapping of nuclear-transcribed mRNA"/>
    <property type="evidence" value="ECO:0007669"/>
    <property type="project" value="TreeGrafter"/>
</dbReference>
<dbReference type="PANTHER" id="PTHR16290:SF0">
    <property type="entry name" value="DECAPPING PROTEIN 1, ISOFORM A"/>
    <property type="match status" value="1"/>
</dbReference>
<comment type="subcellular location">
    <subcellularLocation>
        <location evidence="1">Cytoplasm</location>
    </subcellularLocation>
</comment>
<evidence type="ECO:0000256" key="5">
    <source>
        <dbReference type="SAM" id="MobiDB-lite"/>
    </source>
</evidence>
<feature type="compositionally biased region" description="Low complexity" evidence="5">
    <location>
        <begin position="127"/>
        <end position="144"/>
    </location>
</feature>
<dbReference type="STRING" id="3088.A0A383W2F1"/>
<dbReference type="GO" id="GO:0000932">
    <property type="term" value="C:P-body"/>
    <property type="evidence" value="ECO:0007669"/>
    <property type="project" value="TreeGrafter"/>
</dbReference>
<dbReference type="InterPro" id="IPR011993">
    <property type="entry name" value="PH-like_dom_sf"/>
</dbReference>
<dbReference type="GO" id="GO:0008047">
    <property type="term" value="F:enzyme activator activity"/>
    <property type="evidence" value="ECO:0007669"/>
    <property type="project" value="InterPro"/>
</dbReference>
<dbReference type="AlphaFoldDB" id="A0A383W2F1"/>
<dbReference type="GO" id="GO:0003729">
    <property type="term" value="F:mRNA binding"/>
    <property type="evidence" value="ECO:0007669"/>
    <property type="project" value="TreeGrafter"/>
</dbReference>
<dbReference type="Proteomes" id="UP000256970">
    <property type="component" value="Unassembled WGS sequence"/>
</dbReference>
<feature type="region of interest" description="Disordered" evidence="5">
    <location>
        <begin position="185"/>
        <end position="314"/>
    </location>
</feature>
<dbReference type="InterPro" id="IPR010334">
    <property type="entry name" value="Dcp1"/>
</dbReference>
<gene>
    <name evidence="6" type="ORF">BQ4739_LOCUS11930</name>
</gene>
<reference evidence="6 7" key="1">
    <citation type="submission" date="2016-10" db="EMBL/GenBank/DDBJ databases">
        <authorList>
            <person name="Cai Z."/>
        </authorList>
    </citation>
    <scope>NUCLEOTIDE SEQUENCE [LARGE SCALE GENOMIC DNA]</scope>
</reference>
<dbReference type="PANTHER" id="PTHR16290">
    <property type="entry name" value="TRANSCRIPTION FACTOR SMIF DECAPPING ENZYME DCP1"/>
    <property type="match status" value="1"/>
</dbReference>
<sequence length="408" mass="42271">MNMMVLKRIDAQIEEIIASAAHVCLYRMSVNEQQWQRKNIEGSLFLIKRRTQPRFQMLVLNKLSTDNYIETVHGGLEMETNPPYLMYTHGNDEIHGIWFYDESDLHHLAGLLQKILNQLPRPEDGAAAAAAAAAAQQQQQHHQPAPLPAVQEPLQPPAHAAAAAGEGDAFWDRSVHVTEENLPASQQLVPNSSLLSEPSAGAPGGGAMGGLQGLLKAAQQKHNVAQRASSASSSSQQPHLPAASSPIPNSSSMPADAAAPAPPSMLLTPAFFEQQKAKQQQAAPAPAAAPAASPVPAPAAASSSSNTSAAAQQPAAAVNGGSAASGSALHQLLSRAAKQTPSGPNPSAAAAAAAGGSAGARGQPQPPIGVLSPEAIRDKVKTALIRLANNDAFVDSLAQELKTVGLLQ</sequence>
<accession>A0A383W2F1</accession>
<evidence type="ECO:0000256" key="4">
    <source>
        <dbReference type="ARBA" id="ARBA00022664"/>
    </source>
</evidence>
<evidence type="ECO:0008006" key="8">
    <source>
        <dbReference type="Google" id="ProtNLM"/>
    </source>
</evidence>
<evidence type="ECO:0000256" key="3">
    <source>
        <dbReference type="ARBA" id="ARBA00022490"/>
    </source>
</evidence>
<feature type="compositionally biased region" description="Low complexity" evidence="5">
    <location>
        <begin position="341"/>
        <end position="363"/>
    </location>
</feature>
<keyword evidence="4" id="KW-0507">mRNA processing</keyword>
<feature type="compositionally biased region" description="Gly residues" evidence="5">
    <location>
        <begin position="202"/>
        <end position="212"/>
    </location>
</feature>
<dbReference type="Pfam" id="PF06058">
    <property type="entry name" value="DCP1"/>
    <property type="match status" value="1"/>
</dbReference>
<organism evidence="6 7">
    <name type="scientific">Tetradesmus obliquus</name>
    <name type="common">Green alga</name>
    <name type="synonym">Acutodesmus obliquus</name>
    <dbReference type="NCBI Taxonomy" id="3088"/>
    <lineage>
        <taxon>Eukaryota</taxon>
        <taxon>Viridiplantae</taxon>
        <taxon>Chlorophyta</taxon>
        <taxon>core chlorophytes</taxon>
        <taxon>Chlorophyceae</taxon>
        <taxon>CS clade</taxon>
        <taxon>Sphaeropleales</taxon>
        <taxon>Scenedesmaceae</taxon>
        <taxon>Tetradesmus</taxon>
    </lineage>
</organism>
<feature type="region of interest" description="Disordered" evidence="5">
    <location>
        <begin position="335"/>
        <end position="371"/>
    </location>
</feature>
<name>A0A383W2F1_TETOB</name>
<protein>
    <recommendedName>
        <fullName evidence="8">WH1 domain-containing protein</fullName>
    </recommendedName>
</protein>
<feature type="region of interest" description="Disordered" evidence="5">
    <location>
        <begin position="127"/>
        <end position="165"/>
    </location>
</feature>
<feature type="compositionally biased region" description="Polar residues" evidence="5">
    <location>
        <begin position="185"/>
        <end position="196"/>
    </location>
</feature>
<evidence type="ECO:0000256" key="2">
    <source>
        <dbReference type="ARBA" id="ARBA00008778"/>
    </source>
</evidence>
<proteinExistence type="inferred from homology"/>